<dbReference type="InterPro" id="IPR032466">
    <property type="entry name" value="Metal_Hydrolase"/>
</dbReference>
<reference evidence="1 2" key="1">
    <citation type="submission" date="2023-03" db="EMBL/GenBank/DDBJ databases">
        <title>Complete genome sequences of several Auritidibacter ignavus strains isolated from ear infections.</title>
        <authorList>
            <person name="Baehr T."/>
            <person name="Baumhoegger A.M."/>
        </authorList>
    </citation>
    <scope>NUCLEOTIDE SEQUENCE [LARGE SCALE GENOMIC DNA]</scope>
    <source>
        <strain evidence="1 2">BABAE-6</strain>
    </source>
</reference>
<dbReference type="RefSeq" id="WP_279675104.1">
    <property type="nucleotide sequence ID" value="NZ_CP122566.1"/>
</dbReference>
<dbReference type="Gene3D" id="3.20.20.140">
    <property type="entry name" value="Metal-dependent hydrolases"/>
    <property type="match status" value="1"/>
</dbReference>
<proteinExistence type="predicted"/>
<organism evidence="1 2">
    <name type="scientific">Auritidibacter ignavus</name>
    <dbReference type="NCBI Taxonomy" id="678932"/>
    <lineage>
        <taxon>Bacteria</taxon>
        <taxon>Bacillati</taxon>
        <taxon>Actinomycetota</taxon>
        <taxon>Actinomycetes</taxon>
        <taxon>Micrococcales</taxon>
        <taxon>Micrococcaceae</taxon>
        <taxon>Auritidibacter</taxon>
    </lineage>
</organism>
<dbReference type="EMBL" id="CP122566">
    <property type="protein sequence ID" value="WGH93724.1"/>
    <property type="molecule type" value="Genomic_DNA"/>
</dbReference>
<dbReference type="AlphaFoldDB" id="A0AAJ6AK77"/>
<gene>
    <name evidence="1" type="ORF">QDX21_02700</name>
</gene>
<dbReference type="SUPFAM" id="SSF51338">
    <property type="entry name" value="Composite domain of metallo-dependent hydrolases"/>
    <property type="match status" value="1"/>
</dbReference>
<evidence type="ECO:0000313" key="1">
    <source>
        <dbReference type="EMBL" id="WGH93724.1"/>
    </source>
</evidence>
<name>A0AAJ6AK77_9MICC</name>
<protein>
    <recommendedName>
        <fullName evidence="3">Amidohydrolase family protein</fullName>
    </recommendedName>
</protein>
<evidence type="ECO:0000313" key="2">
    <source>
        <dbReference type="Proteomes" id="UP001224674"/>
    </source>
</evidence>
<sequence>MSLLLRNGFIHTADDPFATAVLIEDQTISWVGSEETADAMVKATTDPEHTVEVDLAGALVVPAFIDGLSTQAPDVTTGSEDRQLVSMTTEAESVEDHHAVVRYGPIGSAAAQWWIPHQEIDDGLTQLLEHSDRTPAVQALIGSRSPHELDKILSRLEGADAGWLMRSRHRVVANHPLSAEQIQRMRATQLSLTVTPLCSDTPELQAPLADVVAAGIHLSLGSGDDEASHENMWRVVTAAVEHPDPAQRLSTRAAFHAVTRNGVRVLPSVISQRLFQHGRIRVGSPARLGVYTGTELGVQVPDESSAQFSTDARAGSALLPIVDSATPLPQRQATVVGEDYRG</sequence>
<keyword evidence="2" id="KW-1185">Reference proteome</keyword>
<dbReference type="Gene3D" id="2.30.40.10">
    <property type="entry name" value="Urease, subunit C, domain 1"/>
    <property type="match status" value="1"/>
</dbReference>
<accession>A0AAJ6AK77</accession>
<dbReference type="InterPro" id="IPR011059">
    <property type="entry name" value="Metal-dep_hydrolase_composite"/>
</dbReference>
<dbReference type="Proteomes" id="UP001224674">
    <property type="component" value="Chromosome"/>
</dbReference>
<evidence type="ECO:0008006" key="3">
    <source>
        <dbReference type="Google" id="ProtNLM"/>
    </source>
</evidence>
<dbReference type="GO" id="GO:0016810">
    <property type="term" value="F:hydrolase activity, acting on carbon-nitrogen (but not peptide) bonds"/>
    <property type="evidence" value="ECO:0007669"/>
    <property type="project" value="InterPro"/>
</dbReference>
<dbReference type="SUPFAM" id="SSF51556">
    <property type="entry name" value="Metallo-dependent hydrolases"/>
    <property type="match status" value="1"/>
</dbReference>